<accession>A0A0H2RYL3</accession>
<dbReference type="OrthoDB" id="5577209at2759"/>
<feature type="compositionally biased region" description="Acidic residues" evidence="1">
    <location>
        <begin position="544"/>
        <end position="553"/>
    </location>
</feature>
<dbReference type="PANTHER" id="PTHR21494">
    <property type="entry name" value="ACTIVATING SIGNAL COINTEGRATOR 1 COMPLEX SUBUNIT 2 ASC-1 COMPLEX SUBUNIT P100"/>
    <property type="match status" value="1"/>
</dbReference>
<keyword evidence="3" id="KW-1185">Reference proteome</keyword>
<feature type="compositionally biased region" description="Acidic residues" evidence="1">
    <location>
        <begin position="526"/>
        <end position="535"/>
    </location>
</feature>
<organism evidence="2 3">
    <name type="scientific">Schizopora paradoxa</name>
    <dbReference type="NCBI Taxonomy" id="27342"/>
    <lineage>
        <taxon>Eukaryota</taxon>
        <taxon>Fungi</taxon>
        <taxon>Dikarya</taxon>
        <taxon>Basidiomycota</taxon>
        <taxon>Agaricomycotina</taxon>
        <taxon>Agaricomycetes</taxon>
        <taxon>Hymenochaetales</taxon>
        <taxon>Schizoporaceae</taxon>
        <taxon>Schizopora</taxon>
    </lineage>
</organism>
<feature type="region of interest" description="Disordered" evidence="1">
    <location>
        <begin position="523"/>
        <end position="626"/>
    </location>
</feature>
<dbReference type="GO" id="GO:0043130">
    <property type="term" value="F:ubiquitin binding"/>
    <property type="evidence" value="ECO:0007669"/>
    <property type="project" value="TreeGrafter"/>
</dbReference>
<feature type="compositionally biased region" description="Basic and acidic residues" evidence="1">
    <location>
        <begin position="703"/>
        <end position="714"/>
    </location>
</feature>
<feature type="region of interest" description="Disordered" evidence="1">
    <location>
        <begin position="487"/>
        <end position="510"/>
    </location>
</feature>
<protein>
    <recommendedName>
        <fullName evidence="4">CUE domain-containing protein</fullName>
    </recommendedName>
</protein>
<feature type="compositionally biased region" description="Basic and acidic residues" evidence="1">
    <location>
        <begin position="596"/>
        <end position="613"/>
    </location>
</feature>
<feature type="compositionally biased region" description="Basic residues" evidence="1">
    <location>
        <begin position="673"/>
        <end position="685"/>
    </location>
</feature>
<dbReference type="Proteomes" id="UP000053477">
    <property type="component" value="Unassembled WGS sequence"/>
</dbReference>
<proteinExistence type="predicted"/>
<name>A0A0H2RYL3_9AGAM</name>
<dbReference type="EMBL" id="KQ086043">
    <property type="protein sequence ID" value="KLO09861.1"/>
    <property type="molecule type" value="Genomic_DNA"/>
</dbReference>
<dbReference type="InterPro" id="IPR052586">
    <property type="entry name" value="ASCC2"/>
</dbReference>
<evidence type="ECO:0000313" key="3">
    <source>
        <dbReference type="Proteomes" id="UP000053477"/>
    </source>
</evidence>
<dbReference type="InParanoid" id="A0A0H2RYL3"/>
<feature type="compositionally biased region" description="Basic residues" evidence="1">
    <location>
        <begin position="715"/>
        <end position="731"/>
    </location>
</feature>
<sequence length="740" mass="81757">MAVGVADRHWQELPPYPSSKTIHSLPPLSQTAILRKISEALKYVLSLPDVQWKQQALFAQRFVSSYARDGTLVRLQDVIFSESPDEQDHEPSTVDKEIRSLCMALAERLVSSGEVAAFNVQDMLDIAVVYGRRNASRVRQLFAGLLKANTGLLDDIKHTAIPSFAHILVATTSGMHAIRKGLFCIENFVRCAPPEILQCFYQSNDLVLALAKCYDERLASIASSYGVIRIDVSDEPDSTAHLWLVSKIACMETFHVIFRQILRDMKENPRTAGERAIEVVFSLLEHTQNVSSSSGTPPFLNLPFLAGYQIEYDLSFTLQSALHDAQVDDPRLDVIDTTLKSFDAYSAPTADALQKLRHSVGLPYRQIGPQRTTQDYSAPSATKGKGKEVQVQKVSEEDQMKLDLGVSKIMDILPDYPESYIRDLLRLPQYVGEDAAEKVVADLLEGNAPSPEVAAQLARAAETLYTRVDIKPLVENKFQRNNEWSEGTWDNANLSQGKRPQDQTSVDNSFMNEQMKADILRRAAELSDEEDEDEATGGKSAEVAFEDDLDSDDALPGPGKVVAGDEDSSGDEEDEKEITPQDPETILELAYIRSPKVFDRDADTRRSKARADLKAQTGWADEQIEGWRVMLERNPKKDKILQKHEFAGNRPLEQEASGSGSGGQGSSSDAPRGRGRGGFRGRGRGGRGGNRGGGGGGGGSNPEARERAWKDKNKARQANHNRRRGHDKKMARGGAMFTPT</sequence>
<evidence type="ECO:0000256" key="1">
    <source>
        <dbReference type="SAM" id="MobiDB-lite"/>
    </source>
</evidence>
<feature type="compositionally biased region" description="Gly residues" evidence="1">
    <location>
        <begin position="686"/>
        <end position="700"/>
    </location>
</feature>
<feature type="compositionally biased region" description="Acidic residues" evidence="1">
    <location>
        <begin position="564"/>
        <end position="576"/>
    </location>
</feature>
<evidence type="ECO:0000313" key="2">
    <source>
        <dbReference type="EMBL" id="KLO09861.1"/>
    </source>
</evidence>
<feature type="region of interest" description="Disordered" evidence="1">
    <location>
        <begin position="639"/>
        <end position="740"/>
    </location>
</feature>
<reference evidence="2 3" key="1">
    <citation type="submission" date="2015-04" db="EMBL/GenBank/DDBJ databases">
        <title>Complete genome sequence of Schizopora paradoxa KUC8140, a cosmopolitan wood degrader in East Asia.</title>
        <authorList>
            <consortium name="DOE Joint Genome Institute"/>
            <person name="Min B."/>
            <person name="Park H."/>
            <person name="Jang Y."/>
            <person name="Kim J.-J."/>
            <person name="Kim K.H."/>
            <person name="Pangilinan J."/>
            <person name="Lipzen A."/>
            <person name="Riley R."/>
            <person name="Grigoriev I.V."/>
            <person name="Spatafora J.W."/>
            <person name="Choi I.-G."/>
        </authorList>
    </citation>
    <scope>NUCLEOTIDE SEQUENCE [LARGE SCALE GENOMIC DNA]</scope>
    <source>
        <strain evidence="2 3">KUC8140</strain>
    </source>
</reference>
<evidence type="ECO:0008006" key="4">
    <source>
        <dbReference type="Google" id="ProtNLM"/>
    </source>
</evidence>
<gene>
    <name evidence="2" type="ORF">SCHPADRAFT_943333</name>
</gene>
<dbReference type="AlphaFoldDB" id="A0A0H2RYL3"/>
<dbReference type="PANTHER" id="PTHR21494:SF0">
    <property type="entry name" value="ACTIVATING SIGNAL COINTEGRATOR 1 COMPLEX SUBUNIT 2"/>
    <property type="match status" value="1"/>
</dbReference>